<evidence type="ECO:0000313" key="5">
    <source>
        <dbReference type="EMBL" id="KOX89551.1"/>
    </source>
</evidence>
<reference evidence="5 6" key="1">
    <citation type="submission" date="2015-07" db="EMBL/GenBank/DDBJ databases">
        <authorList>
            <person name="Noorani M."/>
        </authorList>
    </citation>
    <scope>NUCLEOTIDE SEQUENCE [LARGE SCALE GENOMIC DNA]</scope>
    <source>
        <strain evidence="6">ATCC 25104 / DSM 625 / JCM 10724 / NBRC 103206 / NCIMB 11243 / YT-1</strain>
    </source>
</reference>
<comment type="similarity">
    <text evidence="2">Belongs to the SAM hydrolase / SAM-dependent halogenase family.</text>
</comment>
<dbReference type="InterPro" id="IPR046470">
    <property type="entry name" value="SAM_HAT_C"/>
</dbReference>
<dbReference type="InterPro" id="IPR046469">
    <property type="entry name" value="SAM_HAT_N"/>
</dbReference>
<protein>
    <submittedName>
        <fullName evidence="5">Adenosyl-chloride synthase</fullName>
        <ecNumber evidence="5">2.5.1.94</ecNumber>
    </submittedName>
</protein>
<gene>
    <name evidence="5" type="primary">salL</name>
    <name evidence="5" type="ORF">BVI061214_00719</name>
</gene>
<evidence type="ECO:0000259" key="4">
    <source>
        <dbReference type="Pfam" id="PF20257"/>
    </source>
</evidence>
<dbReference type="InterPro" id="IPR023228">
    <property type="entry name" value="SAM_OH_AdoTrfase_N_sf"/>
</dbReference>
<keyword evidence="1" id="KW-0949">S-adenosyl-L-methionine</keyword>
<sequence length="258" mass="27365">MRPVYFLSDFGLEDPYAGIVQAVLEARAPGVRVVHLAHGLPPGDLRRAAYALFEALPYLPPGAVLLAVVDPGVGTGRRAVAAWGERLYVGPDNGIFTLAWLLDPPQKAFLLKTLSPPRPEGVNPLPGWQPGGHTFHGRDLFAPAAAHLALGLPPEGLGPEVPVEDLVRLPLKLSPGPTGEVLTFDRFGNAITTLLSAPLGGWVEVAGKRLRVLRTFGEAREGEALAYLGSAGLLEIAVNRGSAREALGLREGMPVRLL</sequence>
<dbReference type="PANTHER" id="PTHR35092">
    <property type="entry name" value="CHLORINASE MJ1651"/>
    <property type="match status" value="1"/>
</dbReference>
<dbReference type="PIRSF" id="PIRSF006779">
    <property type="entry name" value="UCP006779"/>
    <property type="match status" value="1"/>
</dbReference>
<dbReference type="Pfam" id="PF20257">
    <property type="entry name" value="SAM_HAT_C"/>
    <property type="match status" value="1"/>
</dbReference>
<comment type="caution">
    <text evidence="5">The sequence shown here is derived from an EMBL/GenBank/DDBJ whole genome shotgun (WGS) entry which is preliminary data.</text>
</comment>
<accession>A0A0M9AFB0</accession>
<dbReference type="RefSeq" id="WP_053767369.1">
    <property type="nucleotide sequence ID" value="NZ_LHCI01000106.1"/>
</dbReference>
<evidence type="ECO:0000256" key="1">
    <source>
        <dbReference type="ARBA" id="ARBA00022691"/>
    </source>
</evidence>
<evidence type="ECO:0000256" key="2">
    <source>
        <dbReference type="ARBA" id="ARBA00024035"/>
    </source>
</evidence>
<keyword evidence="5" id="KW-0808">Transferase</keyword>
<dbReference type="Pfam" id="PF01887">
    <property type="entry name" value="SAM_HAT_N"/>
    <property type="match status" value="1"/>
</dbReference>
<dbReference type="SUPFAM" id="SSF101852">
    <property type="entry name" value="Bacterial fluorinating enzyme, C-terminal domain"/>
    <property type="match status" value="1"/>
</dbReference>
<dbReference type="PATRIC" id="fig|271.14.peg.802"/>
<feature type="domain" description="S-adenosyl-l-methionine hydroxide adenosyltransferase C-terminal" evidence="4">
    <location>
        <begin position="179"/>
        <end position="256"/>
    </location>
</feature>
<name>A0A0M9AFB0_THEAQ</name>
<evidence type="ECO:0000313" key="6">
    <source>
        <dbReference type="Proteomes" id="UP000037685"/>
    </source>
</evidence>
<dbReference type="Gene3D" id="3.40.50.10790">
    <property type="entry name" value="S-adenosyl-l-methionine hydroxide adenosyltransferase, N-terminal"/>
    <property type="match status" value="1"/>
</dbReference>
<dbReference type="GO" id="GO:0016740">
    <property type="term" value="F:transferase activity"/>
    <property type="evidence" value="ECO:0007669"/>
    <property type="project" value="UniProtKB-KW"/>
</dbReference>
<dbReference type="InterPro" id="IPR002747">
    <property type="entry name" value="SAM_OH_AdoTrfase"/>
</dbReference>
<feature type="domain" description="S-adenosyl-l-methionine hydroxide adenosyltransferase N-terminal" evidence="3">
    <location>
        <begin position="4"/>
        <end position="158"/>
    </location>
</feature>
<dbReference type="PANTHER" id="PTHR35092:SF1">
    <property type="entry name" value="CHLORINASE MJ1651"/>
    <property type="match status" value="1"/>
</dbReference>
<evidence type="ECO:0000259" key="3">
    <source>
        <dbReference type="Pfam" id="PF01887"/>
    </source>
</evidence>
<organism evidence="5 6">
    <name type="scientific">Thermus aquaticus</name>
    <dbReference type="NCBI Taxonomy" id="271"/>
    <lineage>
        <taxon>Bacteria</taxon>
        <taxon>Thermotogati</taxon>
        <taxon>Deinococcota</taxon>
        <taxon>Deinococci</taxon>
        <taxon>Thermales</taxon>
        <taxon>Thermaceae</taxon>
        <taxon>Thermus</taxon>
    </lineage>
</organism>
<dbReference type="SUPFAM" id="SSF102522">
    <property type="entry name" value="Bacterial fluorinating enzyme, N-terminal domain"/>
    <property type="match status" value="1"/>
</dbReference>
<dbReference type="EMBL" id="LHCI01000106">
    <property type="protein sequence ID" value="KOX89551.1"/>
    <property type="molecule type" value="Genomic_DNA"/>
</dbReference>
<dbReference type="EC" id="2.5.1.94" evidence="5"/>
<dbReference type="Gene3D" id="2.40.30.90">
    <property type="entry name" value="Bacterial fluorinating enzyme like"/>
    <property type="match status" value="1"/>
</dbReference>
<dbReference type="Proteomes" id="UP000037685">
    <property type="component" value="Unassembled WGS sequence"/>
</dbReference>
<proteinExistence type="inferred from homology"/>
<dbReference type="AlphaFoldDB" id="A0A0M9AFB0"/>
<dbReference type="InterPro" id="IPR023227">
    <property type="entry name" value="SAM_OH_AdoTrfase_C_sf"/>
</dbReference>